<dbReference type="SMART" id="SM00981">
    <property type="entry name" value="THUMP"/>
    <property type="match status" value="1"/>
</dbReference>
<reference evidence="21" key="1">
    <citation type="journal article" date="2014" name="Int. J. Syst. Evol. Microbiol.">
        <title>Complete genome sequence of Corynebacterium casei LMG S-19264T (=DSM 44701T), isolated from a smear-ripened cheese.</title>
        <authorList>
            <consortium name="US DOE Joint Genome Institute (JGI-PGF)"/>
            <person name="Walter F."/>
            <person name="Albersmeier A."/>
            <person name="Kalinowski J."/>
            <person name="Ruckert C."/>
        </authorList>
    </citation>
    <scope>NUCLEOTIDE SEQUENCE</scope>
    <source>
        <strain evidence="21">CGMCC 1.12777</strain>
    </source>
</reference>
<accession>A0A8J2ZYJ1</accession>
<dbReference type="AlphaFoldDB" id="A0A8J2ZYJ1"/>
<dbReference type="HAMAP" id="MF_00021">
    <property type="entry name" value="ThiI"/>
    <property type="match status" value="1"/>
</dbReference>
<evidence type="ECO:0000256" key="4">
    <source>
        <dbReference type="ARBA" id="ARBA00022555"/>
    </source>
</evidence>
<keyword evidence="5 19" id="KW-0808">Transferase</keyword>
<dbReference type="RefSeq" id="WP_188498672.1">
    <property type="nucleotide sequence ID" value="NZ_BMFV01000034.1"/>
</dbReference>
<dbReference type="InterPro" id="IPR014729">
    <property type="entry name" value="Rossmann-like_a/b/a_fold"/>
</dbReference>
<dbReference type="GO" id="GO:0005524">
    <property type="term" value="F:ATP binding"/>
    <property type="evidence" value="ECO:0007669"/>
    <property type="project" value="UniProtKB-UniRule"/>
</dbReference>
<dbReference type="NCBIfam" id="TIGR00342">
    <property type="entry name" value="tRNA uracil 4-sulfurtransferase ThiI"/>
    <property type="match status" value="1"/>
</dbReference>
<comment type="catalytic activity">
    <reaction evidence="11 19">
        <text>[ThiS sulfur-carrier protein]-C-terminal Gly-Gly-AMP + S-sulfanyl-L-cysteinyl-[cysteine desulfurase] + AH2 = [ThiS sulfur-carrier protein]-C-terminal-Gly-aminoethanethioate + L-cysteinyl-[cysteine desulfurase] + A + AMP + 2 H(+)</text>
        <dbReference type="Rhea" id="RHEA:43340"/>
        <dbReference type="Rhea" id="RHEA-COMP:12157"/>
        <dbReference type="Rhea" id="RHEA-COMP:12158"/>
        <dbReference type="Rhea" id="RHEA-COMP:12910"/>
        <dbReference type="Rhea" id="RHEA-COMP:19908"/>
        <dbReference type="ChEBI" id="CHEBI:13193"/>
        <dbReference type="ChEBI" id="CHEBI:15378"/>
        <dbReference type="ChEBI" id="CHEBI:17499"/>
        <dbReference type="ChEBI" id="CHEBI:29950"/>
        <dbReference type="ChEBI" id="CHEBI:61963"/>
        <dbReference type="ChEBI" id="CHEBI:90618"/>
        <dbReference type="ChEBI" id="CHEBI:232372"/>
        <dbReference type="ChEBI" id="CHEBI:456215"/>
    </reaction>
</comment>
<dbReference type="InterPro" id="IPR054173">
    <property type="entry name" value="ThiI_fer"/>
</dbReference>
<dbReference type="GO" id="GO:0140741">
    <property type="term" value="F:tRNA-uracil-4 sulfurtransferase activity"/>
    <property type="evidence" value="ECO:0007669"/>
    <property type="project" value="UniProtKB-EC"/>
</dbReference>
<keyword evidence="8 19" id="KW-0694">RNA-binding</keyword>
<evidence type="ECO:0000256" key="11">
    <source>
        <dbReference type="ARBA" id="ARBA00052330"/>
    </source>
</evidence>
<keyword evidence="6 19" id="KW-0547">Nucleotide-binding</keyword>
<feature type="binding site" evidence="19">
    <location>
        <position position="265"/>
    </location>
    <ligand>
        <name>ATP</name>
        <dbReference type="ChEBI" id="CHEBI:30616"/>
    </ligand>
</feature>
<dbReference type="InterPro" id="IPR004114">
    <property type="entry name" value="THUMP_dom"/>
</dbReference>
<evidence type="ECO:0000256" key="18">
    <source>
        <dbReference type="ARBA" id="ARBA00080570"/>
    </source>
</evidence>
<keyword evidence="3 19" id="KW-0963">Cytoplasm</keyword>
<dbReference type="Pfam" id="PF22025">
    <property type="entry name" value="ThiI_fer"/>
    <property type="match status" value="1"/>
</dbReference>
<dbReference type="CDD" id="cd11716">
    <property type="entry name" value="THUMP_ThiI"/>
    <property type="match status" value="1"/>
</dbReference>
<evidence type="ECO:0000259" key="20">
    <source>
        <dbReference type="PROSITE" id="PS51165"/>
    </source>
</evidence>
<dbReference type="InterPro" id="IPR020536">
    <property type="entry name" value="ThiI_AANH"/>
</dbReference>
<protein>
    <recommendedName>
        <fullName evidence="15 19">Probable tRNA sulfurtransferase</fullName>
        <ecNumber evidence="14 19">2.8.1.4</ecNumber>
    </recommendedName>
    <alternativeName>
        <fullName evidence="16 19">Sulfur carrier protein ThiS sulfurtransferase</fullName>
    </alternativeName>
    <alternativeName>
        <fullName evidence="17 19">Thiamine biosynthesis protein ThiI</fullName>
    </alternativeName>
    <alternativeName>
        <fullName evidence="18 19">tRNA 4-thiouridine synthase</fullName>
    </alternativeName>
</protein>
<comment type="function">
    <text evidence="12 19">Catalyzes the ATP-dependent transfer of a sulfur to tRNA to produce 4-thiouridine in position 8 of tRNAs, which functions as a near-UV photosensor. Also catalyzes the transfer of sulfur to the sulfur carrier protein ThiS, forming ThiS-thiocarboxylate. This is a step in the synthesis of thiazole, in the thiamine biosynthesis pathway. The sulfur is donated as persulfide by IscS.</text>
</comment>
<comment type="pathway">
    <text evidence="2 19">Cofactor biosynthesis; thiamine diphosphate biosynthesis.</text>
</comment>
<dbReference type="GO" id="GO:0005829">
    <property type="term" value="C:cytosol"/>
    <property type="evidence" value="ECO:0007669"/>
    <property type="project" value="TreeGrafter"/>
</dbReference>
<dbReference type="SUPFAM" id="SSF52402">
    <property type="entry name" value="Adenine nucleotide alpha hydrolases-like"/>
    <property type="match status" value="1"/>
</dbReference>
<dbReference type="GO" id="GO:0000049">
    <property type="term" value="F:tRNA binding"/>
    <property type="evidence" value="ECO:0007669"/>
    <property type="project" value="UniProtKB-UniRule"/>
</dbReference>
<dbReference type="GO" id="GO:0052837">
    <property type="term" value="P:thiazole biosynthetic process"/>
    <property type="evidence" value="ECO:0007669"/>
    <property type="project" value="TreeGrafter"/>
</dbReference>
<feature type="binding site" evidence="19">
    <location>
        <begin position="208"/>
        <end position="209"/>
    </location>
    <ligand>
        <name>ATP</name>
        <dbReference type="ChEBI" id="CHEBI:30616"/>
    </ligand>
</feature>
<dbReference type="GO" id="GO:0002937">
    <property type="term" value="P:tRNA 4-thiouridine biosynthesis"/>
    <property type="evidence" value="ECO:0007669"/>
    <property type="project" value="TreeGrafter"/>
</dbReference>
<feature type="domain" description="THUMP" evidence="20">
    <location>
        <begin position="60"/>
        <end position="165"/>
    </location>
</feature>
<evidence type="ECO:0000256" key="19">
    <source>
        <dbReference type="HAMAP-Rule" id="MF_00021"/>
    </source>
</evidence>
<dbReference type="CDD" id="cd01712">
    <property type="entry name" value="PPase_ThiI"/>
    <property type="match status" value="1"/>
</dbReference>
<keyword evidence="7 19" id="KW-0067">ATP-binding</keyword>
<comment type="catalytic activity">
    <reaction evidence="10 19">
        <text>[ThiI sulfur-carrier protein]-S-sulfanyl-L-cysteine + a uridine in tRNA + 2 reduced [2Fe-2S]-[ferredoxin] + ATP + H(+) = [ThiI sulfur-carrier protein]-L-cysteine + a 4-thiouridine in tRNA + 2 oxidized [2Fe-2S]-[ferredoxin] + AMP + diphosphate</text>
        <dbReference type="Rhea" id="RHEA:24176"/>
        <dbReference type="Rhea" id="RHEA-COMP:10000"/>
        <dbReference type="Rhea" id="RHEA-COMP:10001"/>
        <dbReference type="Rhea" id="RHEA-COMP:13337"/>
        <dbReference type="Rhea" id="RHEA-COMP:13338"/>
        <dbReference type="Rhea" id="RHEA-COMP:13339"/>
        <dbReference type="Rhea" id="RHEA-COMP:13340"/>
        <dbReference type="ChEBI" id="CHEBI:15378"/>
        <dbReference type="ChEBI" id="CHEBI:29950"/>
        <dbReference type="ChEBI" id="CHEBI:30616"/>
        <dbReference type="ChEBI" id="CHEBI:33019"/>
        <dbReference type="ChEBI" id="CHEBI:33737"/>
        <dbReference type="ChEBI" id="CHEBI:33738"/>
        <dbReference type="ChEBI" id="CHEBI:61963"/>
        <dbReference type="ChEBI" id="CHEBI:65315"/>
        <dbReference type="ChEBI" id="CHEBI:136798"/>
        <dbReference type="ChEBI" id="CHEBI:456215"/>
        <dbReference type="EC" id="2.8.1.4"/>
    </reaction>
</comment>
<dbReference type="Pfam" id="PF02926">
    <property type="entry name" value="THUMP"/>
    <property type="match status" value="1"/>
</dbReference>
<dbReference type="EC" id="2.8.1.4" evidence="14 19"/>
<dbReference type="PANTHER" id="PTHR43209:SF1">
    <property type="entry name" value="TRNA SULFURTRANSFERASE"/>
    <property type="match status" value="1"/>
</dbReference>
<comment type="caution">
    <text evidence="21">The sequence shown here is derived from an EMBL/GenBank/DDBJ whole genome shotgun (WGS) entry which is preliminary data.</text>
</comment>
<dbReference type="SUPFAM" id="SSF143437">
    <property type="entry name" value="THUMP domain-like"/>
    <property type="match status" value="1"/>
</dbReference>
<dbReference type="InterPro" id="IPR049962">
    <property type="entry name" value="THUMP_ThiI"/>
</dbReference>
<evidence type="ECO:0000256" key="9">
    <source>
        <dbReference type="ARBA" id="ARBA00022977"/>
    </source>
</evidence>
<gene>
    <name evidence="19 21" type="primary">thiI</name>
    <name evidence="21" type="ORF">GCM10007096_34910</name>
</gene>
<dbReference type="PANTHER" id="PTHR43209">
    <property type="entry name" value="TRNA SULFURTRANSFERASE"/>
    <property type="match status" value="1"/>
</dbReference>
<dbReference type="EMBL" id="BMFV01000034">
    <property type="protein sequence ID" value="GGH86670.1"/>
    <property type="molecule type" value="Genomic_DNA"/>
</dbReference>
<comment type="subcellular location">
    <subcellularLocation>
        <location evidence="1 19">Cytoplasm</location>
    </subcellularLocation>
</comment>
<evidence type="ECO:0000256" key="12">
    <source>
        <dbReference type="ARBA" id="ARBA00058382"/>
    </source>
</evidence>
<keyword evidence="4 19" id="KW-0820">tRNA-binding</keyword>
<evidence type="ECO:0000256" key="3">
    <source>
        <dbReference type="ARBA" id="ARBA00022490"/>
    </source>
</evidence>
<reference evidence="21" key="2">
    <citation type="submission" date="2020-09" db="EMBL/GenBank/DDBJ databases">
        <authorList>
            <person name="Sun Q."/>
            <person name="Zhou Y."/>
        </authorList>
    </citation>
    <scope>NUCLEOTIDE SEQUENCE</scope>
    <source>
        <strain evidence="21">CGMCC 1.12777</strain>
    </source>
</reference>
<keyword evidence="9 19" id="KW-0784">Thiamine biosynthesis</keyword>
<dbReference type="GO" id="GO:0004810">
    <property type="term" value="F:CCA tRNA nucleotidyltransferase activity"/>
    <property type="evidence" value="ECO:0007669"/>
    <property type="project" value="InterPro"/>
</dbReference>
<dbReference type="Pfam" id="PF02568">
    <property type="entry name" value="ThiI"/>
    <property type="match status" value="1"/>
</dbReference>
<dbReference type="Gene3D" id="3.30.2130.30">
    <property type="match status" value="1"/>
</dbReference>
<dbReference type="InterPro" id="IPR049961">
    <property type="entry name" value="ThiI_N"/>
</dbReference>
<dbReference type="InterPro" id="IPR050102">
    <property type="entry name" value="tRNA_sulfurtransferase_ThiI"/>
</dbReference>
<feature type="binding site" evidence="19">
    <location>
        <position position="296"/>
    </location>
    <ligand>
        <name>ATP</name>
        <dbReference type="ChEBI" id="CHEBI:30616"/>
    </ligand>
</feature>
<evidence type="ECO:0000256" key="7">
    <source>
        <dbReference type="ARBA" id="ARBA00022840"/>
    </source>
</evidence>
<evidence type="ECO:0000256" key="5">
    <source>
        <dbReference type="ARBA" id="ARBA00022679"/>
    </source>
</evidence>
<dbReference type="GO" id="GO:0009229">
    <property type="term" value="P:thiamine diphosphate biosynthetic process"/>
    <property type="evidence" value="ECO:0007669"/>
    <property type="project" value="UniProtKB-UniRule"/>
</dbReference>
<evidence type="ECO:0000256" key="16">
    <source>
        <dbReference type="ARBA" id="ARBA00075337"/>
    </source>
</evidence>
<evidence type="ECO:0000256" key="6">
    <source>
        <dbReference type="ARBA" id="ARBA00022741"/>
    </source>
</evidence>
<comment type="similarity">
    <text evidence="13 19">Belongs to the ThiI family.</text>
</comment>
<dbReference type="UniPathway" id="UPA00060"/>
<feature type="binding site" evidence="19">
    <location>
        <position position="287"/>
    </location>
    <ligand>
        <name>ATP</name>
        <dbReference type="ChEBI" id="CHEBI:30616"/>
    </ligand>
</feature>
<evidence type="ECO:0000256" key="10">
    <source>
        <dbReference type="ARBA" id="ARBA00050570"/>
    </source>
</evidence>
<dbReference type="Proteomes" id="UP000656813">
    <property type="component" value="Unassembled WGS sequence"/>
</dbReference>
<dbReference type="Gene3D" id="3.40.50.620">
    <property type="entry name" value="HUPs"/>
    <property type="match status" value="1"/>
</dbReference>
<evidence type="ECO:0000256" key="14">
    <source>
        <dbReference type="ARBA" id="ARBA00066827"/>
    </source>
</evidence>
<feature type="binding site" evidence="19">
    <location>
        <begin position="183"/>
        <end position="184"/>
    </location>
    <ligand>
        <name>ATP</name>
        <dbReference type="ChEBI" id="CHEBI:30616"/>
    </ligand>
</feature>
<evidence type="ECO:0000256" key="2">
    <source>
        <dbReference type="ARBA" id="ARBA00004948"/>
    </source>
</evidence>
<evidence type="ECO:0000256" key="13">
    <source>
        <dbReference type="ARBA" id="ARBA00061472"/>
    </source>
</evidence>
<dbReference type="GO" id="GO:0009228">
    <property type="term" value="P:thiamine biosynthetic process"/>
    <property type="evidence" value="ECO:0007669"/>
    <property type="project" value="UniProtKB-KW"/>
</dbReference>
<evidence type="ECO:0000256" key="1">
    <source>
        <dbReference type="ARBA" id="ARBA00004496"/>
    </source>
</evidence>
<evidence type="ECO:0000256" key="15">
    <source>
        <dbReference type="ARBA" id="ARBA00071867"/>
    </source>
</evidence>
<evidence type="ECO:0000313" key="21">
    <source>
        <dbReference type="EMBL" id="GGH86670.1"/>
    </source>
</evidence>
<proteinExistence type="inferred from homology"/>
<evidence type="ECO:0000256" key="8">
    <source>
        <dbReference type="ARBA" id="ARBA00022884"/>
    </source>
</evidence>
<evidence type="ECO:0000256" key="17">
    <source>
        <dbReference type="ARBA" id="ARBA00077849"/>
    </source>
</evidence>
<keyword evidence="22" id="KW-1185">Reference proteome</keyword>
<name>A0A8J2ZYJ1_9BACL</name>
<organism evidence="21 22">
    <name type="scientific">Pullulanibacillus pueri</name>
    <dbReference type="NCBI Taxonomy" id="1437324"/>
    <lineage>
        <taxon>Bacteria</taxon>
        <taxon>Bacillati</taxon>
        <taxon>Bacillota</taxon>
        <taxon>Bacilli</taxon>
        <taxon>Bacillales</taxon>
        <taxon>Sporolactobacillaceae</taxon>
        <taxon>Pullulanibacillus</taxon>
    </lineage>
</organism>
<dbReference type="InterPro" id="IPR003720">
    <property type="entry name" value="tRNA_STrfase"/>
</dbReference>
<dbReference type="FunFam" id="3.40.50.620:FF:000053">
    <property type="entry name" value="Probable tRNA sulfurtransferase"/>
    <property type="match status" value="1"/>
</dbReference>
<sequence length="398" mass="44545">MNYETLIIRYGEIALKGKNKKSFYDTLYDRVKEQLKGLSALTIKKHFDHIEVQLNGLDYRTVADRIKHVFGIQSIRAAIIVDNELTSLQEGSLKVVKDIEAEVKTFKISARRKNKKYPMNSKELNHALGSYVLQNTENITVDVHHPDVNIQVEVLEESTRIYGKVIKGAGGLPVGSAGKVMLMLSGGIDSPVAAYMMMKRGATIEAIHFHSPPYTNDRAKQKVIDLAATLKKFGGRLKLHVVPFTNAQIAIRDSMPDNYRMTIMRRMMLRIAERLAIKYDALAIATGESLGQVASQTLESMNTINEVTNFPVLRPLVSTDKVDIIDIAKKIGTYDISIRPYEDCCTLFLPRAPKTKPKREQANRFEKSLAIEALIEEALAGVETIDIGKEAEAIEDLL</sequence>
<evidence type="ECO:0000313" key="22">
    <source>
        <dbReference type="Proteomes" id="UP000656813"/>
    </source>
</evidence>
<dbReference type="PROSITE" id="PS51165">
    <property type="entry name" value="THUMP"/>
    <property type="match status" value="1"/>
</dbReference>